<dbReference type="OrthoDB" id="9799110at2"/>
<evidence type="ECO:0000256" key="14">
    <source>
        <dbReference type="RuleBase" id="RU003448"/>
    </source>
</evidence>
<accession>A0A430B948</accession>
<comment type="catalytic activity">
    <reaction evidence="12 14">
        <text>L-aspartate + ATP = 4-phospho-L-aspartate + ADP</text>
        <dbReference type="Rhea" id="RHEA:23776"/>
        <dbReference type="ChEBI" id="CHEBI:29991"/>
        <dbReference type="ChEBI" id="CHEBI:30616"/>
        <dbReference type="ChEBI" id="CHEBI:57535"/>
        <dbReference type="ChEBI" id="CHEBI:456216"/>
        <dbReference type="EC" id="2.7.2.4"/>
    </reaction>
</comment>
<keyword evidence="10" id="KW-0220">Diaminopimelate biosynthesis</keyword>
<comment type="pathway">
    <text evidence="4 15">Amino-acid biosynthesis; L-threonine biosynthesis; L-threonine from L-aspartate: step 1/5.</text>
</comment>
<dbReference type="CDD" id="cd04245">
    <property type="entry name" value="AAK_AKiii-YclM-BS"/>
    <property type="match status" value="1"/>
</dbReference>
<dbReference type="NCBIfam" id="TIGR00657">
    <property type="entry name" value="asp_kinases"/>
    <property type="match status" value="1"/>
</dbReference>
<dbReference type="InterPro" id="IPR054352">
    <property type="entry name" value="ACT_Aspartokinase"/>
</dbReference>
<dbReference type="Pfam" id="PF00696">
    <property type="entry name" value="AA_kinase"/>
    <property type="match status" value="1"/>
</dbReference>
<dbReference type="Gene3D" id="3.30.2130.10">
    <property type="entry name" value="VC0802-like"/>
    <property type="match status" value="1"/>
</dbReference>
<dbReference type="InterPro" id="IPR045865">
    <property type="entry name" value="ACT-like_dom_sf"/>
</dbReference>
<dbReference type="EMBL" id="NGKB01000001">
    <property type="protein sequence ID" value="RSU16803.1"/>
    <property type="molecule type" value="Genomic_DNA"/>
</dbReference>
<feature type="binding site" evidence="13">
    <location>
        <begin position="254"/>
        <end position="255"/>
    </location>
    <ligand>
        <name>ATP</name>
        <dbReference type="ChEBI" id="CHEBI:30616"/>
    </ligand>
</feature>
<dbReference type="InterPro" id="IPR001048">
    <property type="entry name" value="Asp/Glu/Uridylate_kinase"/>
</dbReference>
<dbReference type="InterPro" id="IPR018042">
    <property type="entry name" value="Aspartate_kinase_CS"/>
</dbReference>
<dbReference type="AlphaFoldDB" id="A0A430B948"/>
<comment type="pathway">
    <text evidence="3 15">Amino-acid biosynthesis; L-methionine biosynthesis via de novo pathway; L-homoserine from L-aspartate: step 1/3.</text>
</comment>
<dbReference type="CDD" id="cd04916">
    <property type="entry name" value="ACT_AKiii-YclM-BS_2"/>
    <property type="match status" value="1"/>
</dbReference>
<dbReference type="NCBIfam" id="NF006540">
    <property type="entry name" value="PRK09034.1"/>
    <property type="match status" value="1"/>
</dbReference>
<evidence type="ECO:0000256" key="8">
    <source>
        <dbReference type="ARBA" id="ARBA00022777"/>
    </source>
</evidence>
<evidence type="ECO:0000256" key="2">
    <source>
        <dbReference type="ARBA" id="ARBA00004766"/>
    </source>
</evidence>
<dbReference type="SUPFAM" id="SSF53633">
    <property type="entry name" value="Carbamate kinase-like"/>
    <property type="match status" value="1"/>
</dbReference>
<dbReference type="CDD" id="cd04911">
    <property type="entry name" value="ACT_AKiii-YclM-BS_1"/>
    <property type="match status" value="1"/>
</dbReference>
<evidence type="ECO:0000259" key="16">
    <source>
        <dbReference type="PROSITE" id="PS51671"/>
    </source>
</evidence>
<sequence length="451" mass="50033">MKVTKFGGSSLSNTTQLQKVLSIVKADPERRFVIVSAPGKRVESDTKVTDLLIQYAETFLNKQNTTQIEEDIIHRYEEISRELNLKTALPEIKHLLSSLKETTYVSVPRIMDLFKSSGENCHAMLIAEFFSRNGLPAQYIHPKEAGLLVEDIPGDAIIKKEAYEKLYNLRQLDKVAVIPGFFGITENNDICTFSRGGSDVTGSIVAAGVKADLYENFTDVDAIYSAHPGIIPNCHAIKELTFSEMRELSYSGFKVLHDEALMPAFKANIPVVIKNTNNPSAPGTLISSKRTTSNEAVVGIAGDSGFTSIYISKYLMNRQLGFGYSVLKILKDLELQYEHLPSGIDDITIILRKDQLNNSLEAELIKRLQETLDLDEIIVKHNISMIALVGEGMRNNIGVASRATSALSRNHINLEMISQGSSEVSILFAIDDANEKDAIKALYYEFFCLAK</sequence>
<evidence type="ECO:0000256" key="12">
    <source>
        <dbReference type="ARBA" id="ARBA00047872"/>
    </source>
</evidence>
<dbReference type="Gene3D" id="3.40.1160.10">
    <property type="entry name" value="Acetylglutamate kinase-like"/>
    <property type="match status" value="1"/>
</dbReference>
<keyword evidence="8 14" id="KW-0418">Kinase</keyword>
<dbReference type="EC" id="2.7.2.4" evidence="14"/>
<dbReference type="GO" id="GO:0019877">
    <property type="term" value="P:diaminopimelate biosynthetic process"/>
    <property type="evidence" value="ECO:0007669"/>
    <property type="project" value="UniProtKB-KW"/>
</dbReference>
<evidence type="ECO:0000256" key="10">
    <source>
        <dbReference type="ARBA" id="ARBA00022915"/>
    </source>
</evidence>
<keyword evidence="6 14" id="KW-0808">Transferase</keyword>
<keyword evidence="11" id="KW-0457">Lysine biosynthesis</keyword>
<feature type="binding site" evidence="13">
    <location>
        <begin position="218"/>
        <end position="219"/>
    </location>
    <ligand>
        <name>ATP</name>
        <dbReference type="ChEBI" id="CHEBI:30616"/>
    </ligand>
</feature>
<evidence type="ECO:0000256" key="3">
    <source>
        <dbReference type="ARBA" id="ARBA00004986"/>
    </source>
</evidence>
<dbReference type="PROSITE" id="PS00324">
    <property type="entry name" value="ASPARTOKINASE"/>
    <property type="match status" value="1"/>
</dbReference>
<dbReference type="Proteomes" id="UP000288028">
    <property type="component" value="Unassembled WGS sequence"/>
</dbReference>
<evidence type="ECO:0000256" key="4">
    <source>
        <dbReference type="ARBA" id="ARBA00005139"/>
    </source>
</evidence>
<dbReference type="PANTHER" id="PTHR21499">
    <property type="entry name" value="ASPARTATE KINASE"/>
    <property type="match status" value="1"/>
</dbReference>
<dbReference type="GO" id="GO:0005829">
    <property type="term" value="C:cytosol"/>
    <property type="evidence" value="ECO:0007669"/>
    <property type="project" value="TreeGrafter"/>
</dbReference>
<dbReference type="SUPFAM" id="SSF55021">
    <property type="entry name" value="ACT-like"/>
    <property type="match status" value="2"/>
</dbReference>
<dbReference type="GeneID" id="95579842"/>
<protein>
    <recommendedName>
        <fullName evidence="14">Aspartokinase</fullName>
        <ecNumber evidence="14">2.7.2.4</ecNumber>
    </recommendedName>
</protein>
<feature type="domain" description="ACT" evidence="16">
    <location>
        <begin position="388"/>
        <end position="451"/>
    </location>
</feature>
<evidence type="ECO:0000313" key="17">
    <source>
        <dbReference type="EMBL" id="RSU16803.1"/>
    </source>
</evidence>
<evidence type="ECO:0000256" key="11">
    <source>
        <dbReference type="ARBA" id="ARBA00023154"/>
    </source>
</evidence>
<dbReference type="PANTHER" id="PTHR21499:SF67">
    <property type="entry name" value="ASPARTOKINASE 3"/>
    <property type="match status" value="1"/>
</dbReference>
<evidence type="ECO:0000256" key="6">
    <source>
        <dbReference type="ARBA" id="ARBA00022679"/>
    </source>
</evidence>
<dbReference type="InterPro" id="IPR035804">
    <property type="entry name" value="AKIII_YclM_N"/>
</dbReference>
<comment type="similarity">
    <text evidence="5 14">Belongs to the aspartokinase family.</text>
</comment>
<dbReference type="UniPathway" id="UPA00051">
    <property type="reaction ID" value="UER00462"/>
</dbReference>
<evidence type="ECO:0000256" key="13">
    <source>
        <dbReference type="PIRSR" id="PIRSR000726-1"/>
    </source>
</evidence>
<dbReference type="RefSeq" id="WP_126790987.1">
    <property type="nucleotide sequence ID" value="NZ_CP060720.1"/>
</dbReference>
<reference evidence="17 18" key="1">
    <citation type="submission" date="2017-05" db="EMBL/GenBank/DDBJ databases">
        <title>Vagococcus spp. assemblies.</title>
        <authorList>
            <person name="Gulvik C.A."/>
        </authorList>
    </citation>
    <scope>NUCLEOTIDE SEQUENCE [LARGE SCALE GENOMIC DNA]</scope>
    <source>
        <strain evidence="17 18">SS1714</strain>
    </source>
</reference>
<dbReference type="UniPathway" id="UPA00034">
    <property type="reaction ID" value="UER00015"/>
</dbReference>
<dbReference type="InterPro" id="IPR036393">
    <property type="entry name" value="AceGlu_kinase-like_sf"/>
</dbReference>
<dbReference type="InterPro" id="IPR002912">
    <property type="entry name" value="ACT_dom"/>
</dbReference>
<evidence type="ECO:0000313" key="18">
    <source>
        <dbReference type="Proteomes" id="UP000288028"/>
    </source>
</evidence>
<evidence type="ECO:0000256" key="7">
    <source>
        <dbReference type="ARBA" id="ARBA00022741"/>
    </source>
</evidence>
<gene>
    <name evidence="17" type="ORF">CBF28_01040</name>
</gene>
<dbReference type="GO" id="GO:0005524">
    <property type="term" value="F:ATP binding"/>
    <property type="evidence" value="ECO:0007669"/>
    <property type="project" value="UniProtKB-KW"/>
</dbReference>
<evidence type="ECO:0000256" key="15">
    <source>
        <dbReference type="RuleBase" id="RU004249"/>
    </source>
</evidence>
<dbReference type="UniPathway" id="UPA00050">
    <property type="reaction ID" value="UER00461"/>
</dbReference>
<dbReference type="PIRSF" id="PIRSF000726">
    <property type="entry name" value="Asp_kin"/>
    <property type="match status" value="1"/>
</dbReference>
<evidence type="ECO:0000256" key="5">
    <source>
        <dbReference type="ARBA" id="ARBA00010122"/>
    </source>
</evidence>
<name>A0A430B948_9ENTE</name>
<dbReference type="InterPro" id="IPR001341">
    <property type="entry name" value="Asp_kinase"/>
</dbReference>
<keyword evidence="9 13" id="KW-0067">ATP-binding</keyword>
<proteinExistence type="inferred from homology"/>
<keyword evidence="7 13" id="KW-0547">Nucleotide-binding</keyword>
<feature type="binding site" evidence="13">
    <location>
        <position position="224"/>
    </location>
    <ligand>
        <name>ATP</name>
        <dbReference type="ChEBI" id="CHEBI:30616"/>
    </ligand>
</feature>
<comment type="caution">
    <text evidence="17">The sequence shown here is derived from an EMBL/GenBank/DDBJ whole genome shotgun (WGS) entry which is preliminary data.</text>
</comment>
<keyword evidence="15" id="KW-0028">Amino-acid biosynthesis</keyword>
<dbReference type="PROSITE" id="PS51671">
    <property type="entry name" value="ACT"/>
    <property type="match status" value="1"/>
</dbReference>
<dbReference type="GO" id="GO:0009090">
    <property type="term" value="P:homoserine biosynthetic process"/>
    <property type="evidence" value="ECO:0007669"/>
    <property type="project" value="TreeGrafter"/>
</dbReference>
<evidence type="ECO:0000256" key="1">
    <source>
        <dbReference type="ARBA" id="ARBA00003121"/>
    </source>
</evidence>
<comment type="function">
    <text evidence="1">Catalyzes the phosphorylation of the beta-carboxyl group of aspartic acid with ATP to yield 4-phospho-L-aspartate, which is involved in the branched biosynthetic pathway leading to the biosynthesis of amino acids threonine, isoleucine and methionine.</text>
</comment>
<dbReference type="InterPro" id="IPR005260">
    <property type="entry name" value="Asp_kin_monofn"/>
</dbReference>
<evidence type="ECO:0000256" key="9">
    <source>
        <dbReference type="ARBA" id="ARBA00022840"/>
    </source>
</evidence>
<dbReference type="FunFam" id="3.40.1160.10:FF:000027">
    <property type="entry name" value="Aspartokinase"/>
    <property type="match status" value="1"/>
</dbReference>
<comment type="pathway">
    <text evidence="2 15">Amino-acid biosynthesis; L-lysine biosynthesis via DAP pathway; (S)-tetrahydrodipicolinate from L-aspartate: step 1/4.</text>
</comment>
<keyword evidence="18" id="KW-1185">Reference proteome</keyword>
<dbReference type="GO" id="GO:0009089">
    <property type="term" value="P:lysine biosynthetic process via diaminopimelate"/>
    <property type="evidence" value="ECO:0007669"/>
    <property type="project" value="UniProtKB-UniPathway"/>
</dbReference>
<organism evidence="17 18">
    <name type="scientific">Vagococcus carniphilus</name>
    <dbReference type="NCBI Taxonomy" id="218144"/>
    <lineage>
        <taxon>Bacteria</taxon>
        <taxon>Bacillati</taxon>
        <taxon>Bacillota</taxon>
        <taxon>Bacilli</taxon>
        <taxon>Lactobacillales</taxon>
        <taxon>Enterococcaceae</taxon>
        <taxon>Vagococcus</taxon>
    </lineage>
</organism>
<dbReference type="FunFam" id="3.30.2130.10:FF:000001">
    <property type="entry name" value="Bifunctional aspartokinase/homoserine dehydrogenase"/>
    <property type="match status" value="1"/>
</dbReference>
<dbReference type="GO" id="GO:0004072">
    <property type="term" value="F:aspartate kinase activity"/>
    <property type="evidence" value="ECO:0007669"/>
    <property type="project" value="UniProtKB-EC"/>
</dbReference>
<dbReference type="Pfam" id="PF22468">
    <property type="entry name" value="ACT_9"/>
    <property type="match status" value="1"/>
</dbReference>
<dbReference type="GO" id="GO:0009088">
    <property type="term" value="P:threonine biosynthetic process"/>
    <property type="evidence" value="ECO:0007669"/>
    <property type="project" value="UniProtKB-UniPathway"/>
</dbReference>